<feature type="compositionally biased region" description="Basic and acidic residues" evidence="1">
    <location>
        <begin position="29"/>
        <end position="38"/>
    </location>
</feature>
<sequence length="142" mass="16101">MPSQAEIRKAVKEHAAASAAYQANKQKRTPMDHVAVERGKRRPGPAERAAAARRAEEAAADSRARARTACRRKIEGCTSFVQLLRIFGVPTDPARLKDAYRIAVRMYHPDSNSRDRAWRTEEEKYEAEEVMKIINERKPADL</sequence>
<protein>
    <recommendedName>
        <fullName evidence="4">J domain-containing protein</fullName>
    </recommendedName>
</protein>
<name>A0AAD5GZS7_9CHLO</name>
<organism evidence="2 3">
    <name type="scientific">Chlorella ohadii</name>
    <dbReference type="NCBI Taxonomy" id="2649997"/>
    <lineage>
        <taxon>Eukaryota</taxon>
        <taxon>Viridiplantae</taxon>
        <taxon>Chlorophyta</taxon>
        <taxon>core chlorophytes</taxon>
        <taxon>Trebouxiophyceae</taxon>
        <taxon>Chlorellales</taxon>
        <taxon>Chlorellaceae</taxon>
        <taxon>Chlorella clade</taxon>
        <taxon>Chlorella</taxon>
    </lineage>
</organism>
<feature type="region of interest" description="Disordered" evidence="1">
    <location>
        <begin position="1"/>
        <end position="63"/>
    </location>
</feature>
<dbReference type="Gene3D" id="1.10.287.110">
    <property type="entry name" value="DnaJ domain"/>
    <property type="match status" value="1"/>
</dbReference>
<dbReference type="AlphaFoldDB" id="A0AAD5GZS7"/>
<keyword evidence="3" id="KW-1185">Reference proteome</keyword>
<dbReference type="SUPFAM" id="SSF46565">
    <property type="entry name" value="Chaperone J-domain"/>
    <property type="match status" value="1"/>
</dbReference>
<feature type="compositionally biased region" description="Basic and acidic residues" evidence="1">
    <location>
        <begin position="53"/>
        <end position="63"/>
    </location>
</feature>
<evidence type="ECO:0000256" key="1">
    <source>
        <dbReference type="SAM" id="MobiDB-lite"/>
    </source>
</evidence>
<dbReference type="Proteomes" id="UP001205105">
    <property type="component" value="Unassembled WGS sequence"/>
</dbReference>
<dbReference type="EMBL" id="JADXDR010000226">
    <property type="protein sequence ID" value="KAI7835788.1"/>
    <property type="molecule type" value="Genomic_DNA"/>
</dbReference>
<feature type="compositionally biased region" description="Basic and acidic residues" evidence="1">
    <location>
        <begin position="1"/>
        <end position="15"/>
    </location>
</feature>
<reference evidence="2" key="1">
    <citation type="submission" date="2020-11" db="EMBL/GenBank/DDBJ databases">
        <title>Chlorella ohadii genome sequencing and assembly.</title>
        <authorList>
            <person name="Murik O."/>
            <person name="Treves H."/>
            <person name="Kedem I."/>
            <person name="Shotland Y."/>
            <person name="Kaplan A."/>
        </authorList>
    </citation>
    <scope>NUCLEOTIDE SEQUENCE</scope>
    <source>
        <strain evidence="2">1</strain>
    </source>
</reference>
<accession>A0AAD5GZS7</accession>
<dbReference type="InterPro" id="IPR036869">
    <property type="entry name" value="J_dom_sf"/>
</dbReference>
<evidence type="ECO:0000313" key="2">
    <source>
        <dbReference type="EMBL" id="KAI7835788.1"/>
    </source>
</evidence>
<gene>
    <name evidence="2" type="ORF">COHA_010308</name>
</gene>
<evidence type="ECO:0000313" key="3">
    <source>
        <dbReference type="Proteomes" id="UP001205105"/>
    </source>
</evidence>
<evidence type="ECO:0008006" key="4">
    <source>
        <dbReference type="Google" id="ProtNLM"/>
    </source>
</evidence>
<comment type="caution">
    <text evidence="2">The sequence shown here is derived from an EMBL/GenBank/DDBJ whole genome shotgun (WGS) entry which is preliminary data.</text>
</comment>
<proteinExistence type="predicted"/>